<evidence type="ECO:0000256" key="4">
    <source>
        <dbReference type="ARBA" id="ARBA00021436"/>
    </source>
</evidence>
<evidence type="ECO:0000256" key="3">
    <source>
        <dbReference type="ARBA" id="ARBA00004496"/>
    </source>
</evidence>
<dbReference type="Pfam" id="PF14713">
    <property type="entry name" value="DUF4464"/>
    <property type="match status" value="1"/>
</dbReference>
<dbReference type="PANTHER" id="PTHR33588">
    <property type="entry name" value="CILIA- AND FLAGELLA-ASSOCIATED PROTEIN 299"/>
    <property type="match status" value="1"/>
</dbReference>
<dbReference type="EMBL" id="QEAP01000079">
    <property type="protein sequence ID" value="TPX75500.1"/>
    <property type="molecule type" value="Genomic_DNA"/>
</dbReference>
<gene>
    <name evidence="7" type="ORF">CcCBS67573_g03246</name>
</gene>
<evidence type="ECO:0000256" key="5">
    <source>
        <dbReference type="ARBA" id="ARBA00022490"/>
    </source>
</evidence>
<evidence type="ECO:0000313" key="7">
    <source>
        <dbReference type="EMBL" id="TPX75500.1"/>
    </source>
</evidence>
<evidence type="ECO:0000256" key="2">
    <source>
        <dbReference type="ARBA" id="ARBA00004123"/>
    </source>
</evidence>
<accession>A0A507FIH6</accession>
<dbReference type="PANTHER" id="PTHR33588:SF1">
    <property type="entry name" value="CILIA- AND FLAGELLA-ASSOCIATED PROTEIN 299"/>
    <property type="match status" value="1"/>
</dbReference>
<dbReference type="GO" id="GO:0005634">
    <property type="term" value="C:nucleus"/>
    <property type="evidence" value="ECO:0007669"/>
    <property type="project" value="UniProtKB-SubCell"/>
</dbReference>
<comment type="function">
    <text evidence="1">May be involved in spermatogenesis.</text>
</comment>
<dbReference type="STRING" id="246404.A0A507FIH6"/>
<sequence>MEEETQNNNGDATVTEFTTYEDYLDSQITPLDLYYLEDKELARQLVELGYRGSGEPLKREEFESRKKASETFRLSKRLATKVFASQGKDVRGYPFLAALAEREEANRTGKLTSIVFIRTLNGKGQEISGYIDYAHRLKTENFESIFARTRVLVPRPSDLSFYNWETQTCTSNATPNFQVIADNENGILFKNKRDRKIINVDPRVSVFAIFATVYFKLCSQEANPGDNTTRVQIPTKEHIQVVIYDHLTRRKA</sequence>
<evidence type="ECO:0000313" key="8">
    <source>
        <dbReference type="Proteomes" id="UP000320333"/>
    </source>
</evidence>
<name>A0A507FIH6_9FUNG</name>
<proteinExistence type="predicted"/>
<evidence type="ECO:0000256" key="6">
    <source>
        <dbReference type="ARBA" id="ARBA00023242"/>
    </source>
</evidence>
<dbReference type="Proteomes" id="UP000320333">
    <property type="component" value="Unassembled WGS sequence"/>
</dbReference>
<evidence type="ECO:0000256" key="1">
    <source>
        <dbReference type="ARBA" id="ARBA00003056"/>
    </source>
</evidence>
<dbReference type="OrthoDB" id="2136125at2759"/>
<keyword evidence="6" id="KW-0539">Nucleus</keyword>
<keyword evidence="5" id="KW-0963">Cytoplasm</keyword>
<organism evidence="7 8">
    <name type="scientific">Chytriomyces confervae</name>
    <dbReference type="NCBI Taxonomy" id="246404"/>
    <lineage>
        <taxon>Eukaryota</taxon>
        <taxon>Fungi</taxon>
        <taxon>Fungi incertae sedis</taxon>
        <taxon>Chytridiomycota</taxon>
        <taxon>Chytridiomycota incertae sedis</taxon>
        <taxon>Chytridiomycetes</taxon>
        <taxon>Chytridiales</taxon>
        <taxon>Chytriomycetaceae</taxon>
        <taxon>Chytriomyces</taxon>
    </lineage>
</organism>
<reference evidence="7 8" key="1">
    <citation type="journal article" date="2019" name="Sci. Rep.">
        <title>Comparative genomics of chytrid fungi reveal insights into the obligate biotrophic and pathogenic lifestyle of Synchytrium endobioticum.</title>
        <authorList>
            <person name="van de Vossenberg B.T.L.H."/>
            <person name="Warris S."/>
            <person name="Nguyen H.D.T."/>
            <person name="van Gent-Pelzer M.P.E."/>
            <person name="Joly D.L."/>
            <person name="van de Geest H.C."/>
            <person name="Bonants P.J.M."/>
            <person name="Smith D.S."/>
            <person name="Levesque C.A."/>
            <person name="van der Lee T.A.J."/>
        </authorList>
    </citation>
    <scope>NUCLEOTIDE SEQUENCE [LARGE SCALE GENOMIC DNA]</scope>
    <source>
        <strain evidence="7 8">CBS 675.73</strain>
    </source>
</reference>
<comment type="subcellular location">
    <subcellularLocation>
        <location evidence="3">Cytoplasm</location>
    </subcellularLocation>
    <subcellularLocation>
        <location evidence="2">Nucleus</location>
    </subcellularLocation>
</comment>
<dbReference type="InterPro" id="IPR027887">
    <property type="entry name" value="DUF4464"/>
</dbReference>
<protein>
    <recommendedName>
        <fullName evidence="4">Cilia- and flagella-associated protein 299</fullName>
    </recommendedName>
</protein>
<dbReference type="AlphaFoldDB" id="A0A507FIH6"/>
<comment type="caution">
    <text evidence="7">The sequence shown here is derived from an EMBL/GenBank/DDBJ whole genome shotgun (WGS) entry which is preliminary data.</text>
</comment>
<dbReference type="GO" id="GO:0005737">
    <property type="term" value="C:cytoplasm"/>
    <property type="evidence" value="ECO:0007669"/>
    <property type="project" value="UniProtKB-SubCell"/>
</dbReference>
<keyword evidence="8" id="KW-1185">Reference proteome</keyword>